<sequence length="240" mass="27048">MPPEVALLESRALRDSVNTRTEALDRVKALLMLPDGLHVTTRMVADYFEVTERALNSLIRRHREELESNGFTILTGPEAATFVSFNMKLTQVRGQGIAVYPRRAVLNVAMLLRDSTVARRVRSYLLDTLQEPRGPVGPVGPPPGRRLGPGPHWDEHEYLQAHPEARIPEQYTQSDLGRWADWAQSVDRRLDAHGRVVGAMSDQLGRVSEDVRELKGDVSAIRQDMSELRQGIARLGRRRC</sequence>
<name>A0ABV6VV61_9ACTN</name>
<evidence type="ECO:0000313" key="2">
    <source>
        <dbReference type="EMBL" id="MFC1417533.1"/>
    </source>
</evidence>
<proteinExistence type="predicted"/>
<evidence type="ECO:0000256" key="1">
    <source>
        <dbReference type="SAM" id="MobiDB-lite"/>
    </source>
</evidence>
<dbReference type="Gene3D" id="1.20.5.190">
    <property type="match status" value="1"/>
</dbReference>
<feature type="region of interest" description="Disordered" evidence="1">
    <location>
        <begin position="131"/>
        <end position="155"/>
    </location>
</feature>
<accession>A0ABV6VV61</accession>
<dbReference type="RefSeq" id="WP_380535741.1">
    <property type="nucleotide sequence ID" value="NZ_JBHFAB010000008.1"/>
</dbReference>
<gene>
    <name evidence="2" type="ORF">ACEZDE_12835</name>
</gene>
<reference evidence="2 3" key="1">
    <citation type="submission" date="2024-09" db="EMBL/GenBank/DDBJ databases">
        <authorList>
            <person name="Lee S.D."/>
        </authorList>
    </citation>
    <scope>NUCLEOTIDE SEQUENCE [LARGE SCALE GENOMIC DNA]</scope>
    <source>
        <strain evidence="2 3">N8-3</strain>
    </source>
</reference>
<dbReference type="Proteomes" id="UP001592531">
    <property type="component" value="Unassembled WGS sequence"/>
</dbReference>
<keyword evidence="3" id="KW-1185">Reference proteome</keyword>
<protein>
    <submittedName>
        <fullName evidence="2">Uncharacterized protein</fullName>
    </submittedName>
</protein>
<organism evidence="2 3">
    <name type="scientific">Streptacidiphilus cavernicola</name>
    <dbReference type="NCBI Taxonomy" id="3342716"/>
    <lineage>
        <taxon>Bacteria</taxon>
        <taxon>Bacillati</taxon>
        <taxon>Actinomycetota</taxon>
        <taxon>Actinomycetes</taxon>
        <taxon>Kitasatosporales</taxon>
        <taxon>Streptomycetaceae</taxon>
        <taxon>Streptacidiphilus</taxon>
    </lineage>
</organism>
<evidence type="ECO:0000313" key="3">
    <source>
        <dbReference type="Proteomes" id="UP001592531"/>
    </source>
</evidence>
<dbReference type="EMBL" id="JBHFAB010000008">
    <property type="protein sequence ID" value="MFC1417533.1"/>
    <property type="molecule type" value="Genomic_DNA"/>
</dbReference>
<comment type="caution">
    <text evidence="2">The sequence shown here is derived from an EMBL/GenBank/DDBJ whole genome shotgun (WGS) entry which is preliminary data.</text>
</comment>